<evidence type="ECO:0000256" key="6">
    <source>
        <dbReference type="ARBA" id="ARBA00022723"/>
    </source>
</evidence>
<evidence type="ECO:0000259" key="14">
    <source>
        <dbReference type="PROSITE" id="PS50873"/>
    </source>
</evidence>
<dbReference type="PRINTS" id="PR00461">
    <property type="entry name" value="PLPEROXIDASE"/>
</dbReference>
<dbReference type="PROSITE" id="PS00436">
    <property type="entry name" value="PEROXIDASE_2"/>
    <property type="match status" value="1"/>
</dbReference>
<dbReference type="InterPro" id="IPR010255">
    <property type="entry name" value="Haem_peroxidase_sf"/>
</dbReference>
<dbReference type="Proteomes" id="UP000604825">
    <property type="component" value="Unassembled WGS sequence"/>
</dbReference>
<evidence type="ECO:0000256" key="12">
    <source>
        <dbReference type="PIRSR" id="PIRSR600823-3"/>
    </source>
</evidence>
<dbReference type="GO" id="GO:0042744">
    <property type="term" value="P:hydrogen peroxide catabolic process"/>
    <property type="evidence" value="ECO:0007669"/>
    <property type="project" value="UniProtKB-KW"/>
</dbReference>
<dbReference type="GO" id="GO:0006979">
    <property type="term" value="P:response to oxidative stress"/>
    <property type="evidence" value="ECO:0007669"/>
    <property type="project" value="InterPro"/>
</dbReference>
<reference evidence="15" key="1">
    <citation type="submission" date="2020-10" db="EMBL/GenBank/DDBJ databases">
        <authorList>
            <person name="Han B."/>
            <person name="Lu T."/>
            <person name="Zhao Q."/>
            <person name="Huang X."/>
            <person name="Zhao Y."/>
        </authorList>
    </citation>
    <scope>NUCLEOTIDE SEQUENCE</scope>
</reference>
<evidence type="ECO:0000256" key="7">
    <source>
        <dbReference type="ARBA" id="ARBA00022837"/>
    </source>
</evidence>
<evidence type="ECO:0000256" key="5">
    <source>
        <dbReference type="ARBA" id="ARBA00022617"/>
    </source>
</evidence>
<keyword evidence="6 12" id="KW-0479">Metal-binding</keyword>
<dbReference type="GO" id="GO:0005576">
    <property type="term" value="C:extracellular region"/>
    <property type="evidence" value="ECO:0007669"/>
    <property type="project" value="UniProtKB-SubCell"/>
</dbReference>
<evidence type="ECO:0000256" key="4">
    <source>
        <dbReference type="ARBA" id="ARBA00022559"/>
    </source>
</evidence>
<dbReference type="PROSITE" id="PS50873">
    <property type="entry name" value="PEROXIDASE_4"/>
    <property type="match status" value="1"/>
</dbReference>
<evidence type="ECO:0000256" key="9">
    <source>
        <dbReference type="ARBA" id="ARBA00023004"/>
    </source>
</evidence>
<evidence type="ECO:0000313" key="16">
    <source>
        <dbReference type="Proteomes" id="UP000604825"/>
    </source>
</evidence>
<evidence type="ECO:0000313" key="15">
    <source>
        <dbReference type="EMBL" id="CAD6231737.1"/>
    </source>
</evidence>
<comment type="cofactor">
    <cofactor evidence="12">
        <name>Ca(2+)</name>
        <dbReference type="ChEBI" id="CHEBI:29108"/>
    </cofactor>
    <text evidence="12">Binds 2 calcium ions per subunit.</text>
</comment>
<keyword evidence="10" id="KW-0376">Hydrogen peroxide</keyword>
<evidence type="ECO:0000256" key="11">
    <source>
        <dbReference type="PIRSR" id="PIRSR600823-1"/>
    </source>
</evidence>
<feature type="binding site" evidence="12">
    <location>
        <position position="102"/>
    </location>
    <ligand>
        <name>Ca(2+)</name>
        <dbReference type="ChEBI" id="CHEBI:29108"/>
        <label>1</label>
    </ligand>
</feature>
<evidence type="ECO:0000256" key="13">
    <source>
        <dbReference type="PIRSR" id="PIRSR600823-4"/>
    </source>
</evidence>
<accession>A0A811NVB8</accession>
<dbReference type="OrthoDB" id="691099at2759"/>
<keyword evidence="16" id="KW-1185">Reference proteome</keyword>
<dbReference type="GO" id="GO:0140825">
    <property type="term" value="F:lactoperoxidase activity"/>
    <property type="evidence" value="ECO:0007669"/>
    <property type="project" value="UniProtKB-EC"/>
</dbReference>
<feature type="active site" description="Proton acceptor" evidence="11">
    <location>
        <position position="101"/>
    </location>
</feature>
<dbReference type="InterPro" id="IPR000823">
    <property type="entry name" value="Peroxidase_pln"/>
</dbReference>
<keyword evidence="4" id="KW-0575">Peroxidase</keyword>
<comment type="subcellular location">
    <subcellularLocation>
        <location evidence="3">Secreted</location>
    </subcellularLocation>
</comment>
<comment type="caution">
    <text evidence="15">The sequence shown here is derived from an EMBL/GenBank/DDBJ whole genome shotgun (WGS) entry which is preliminary data.</text>
</comment>
<feature type="site" description="Transition state stabilizer" evidence="13">
    <location>
        <position position="97"/>
    </location>
</feature>
<dbReference type="InterPro" id="IPR019794">
    <property type="entry name" value="Peroxidases_AS"/>
</dbReference>
<dbReference type="GO" id="GO:0020037">
    <property type="term" value="F:heme binding"/>
    <property type="evidence" value="ECO:0007669"/>
    <property type="project" value="InterPro"/>
</dbReference>
<keyword evidence="8" id="KW-0560">Oxidoreductase</keyword>
<evidence type="ECO:0000256" key="8">
    <source>
        <dbReference type="ARBA" id="ARBA00023002"/>
    </source>
</evidence>
<dbReference type="GO" id="GO:0046872">
    <property type="term" value="F:metal ion binding"/>
    <property type="evidence" value="ECO:0007669"/>
    <property type="project" value="UniProtKB-KW"/>
</dbReference>
<proteinExistence type="predicted"/>
<evidence type="ECO:0000256" key="10">
    <source>
        <dbReference type="ARBA" id="ARBA00023324"/>
    </source>
</evidence>
<evidence type="ECO:0000256" key="3">
    <source>
        <dbReference type="ARBA" id="ARBA00004613"/>
    </source>
</evidence>
<dbReference type="SUPFAM" id="SSF48113">
    <property type="entry name" value="Heme-dependent peroxidases"/>
    <property type="match status" value="1"/>
</dbReference>
<sequence length="124" mass="13772">MIEHCHCRVSQNPSRNKILTYSTAPEMKRGSTRVAQLAALTILLSWIVVSSVASSESEAPLQVGYYSRTCPRAEDLIRNVVHAAIRRDPGNGPGLVRLFFHDCFVRVSNKPVGMHLLKQINSSL</sequence>
<evidence type="ECO:0000256" key="2">
    <source>
        <dbReference type="ARBA" id="ARBA00001970"/>
    </source>
</evidence>
<feature type="domain" description="Plant heme peroxidase family profile" evidence="14">
    <location>
        <begin position="60"/>
        <end position="106"/>
    </location>
</feature>
<comment type="catalytic activity">
    <reaction evidence="1">
        <text>2 a phenolic donor + H2O2 = 2 a phenolic radical donor + 2 H2O</text>
        <dbReference type="Rhea" id="RHEA:56136"/>
        <dbReference type="ChEBI" id="CHEBI:15377"/>
        <dbReference type="ChEBI" id="CHEBI:16240"/>
        <dbReference type="ChEBI" id="CHEBI:139520"/>
        <dbReference type="ChEBI" id="CHEBI:139521"/>
        <dbReference type="EC" id="1.11.1.7"/>
    </reaction>
</comment>
<dbReference type="Gene3D" id="1.10.520.10">
    <property type="match status" value="1"/>
</dbReference>
<keyword evidence="9" id="KW-0408">Iron</keyword>
<evidence type="ECO:0000256" key="1">
    <source>
        <dbReference type="ARBA" id="ARBA00000189"/>
    </source>
</evidence>
<keyword evidence="5" id="KW-0349">Heme</keyword>
<dbReference type="PANTHER" id="PTHR31235">
    <property type="entry name" value="PEROXIDASE 25-RELATED"/>
    <property type="match status" value="1"/>
</dbReference>
<dbReference type="AlphaFoldDB" id="A0A811NVB8"/>
<dbReference type="InterPro" id="IPR002016">
    <property type="entry name" value="Haem_peroxidase"/>
</dbReference>
<comment type="cofactor">
    <cofactor evidence="2">
        <name>heme b</name>
        <dbReference type="ChEBI" id="CHEBI:60344"/>
    </cofactor>
</comment>
<dbReference type="EMBL" id="CAJGYO010000005">
    <property type="protein sequence ID" value="CAD6231737.1"/>
    <property type="molecule type" value="Genomic_DNA"/>
</dbReference>
<organism evidence="15 16">
    <name type="scientific">Miscanthus lutarioriparius</name>
    <dbReference type="NCBI Taxonomy" id="422564"/>
    <lineage>
        <taxon>Eukaryota</taxon>
        <taxon>Viridiplantae</taxon>
        <taxon>Streptophyta</taxon>
        <taxon>Embryophyta</taxon>
        <taxon>Tracheophyta</taxon>
        <taxon>Spermatophyta</taxon>
        <taxon>Magnoliopsida</taxon>
        <taxon>Liliopsida</taxon>
        <taxon>Poales</taxon>
        <taxon>Poaceae</taxon>
        <taxon>PACMAD clade</taxon>
        <taxon>Panicoideae</taxon>
        <taxon>Andropogonodae</taxon>
        <taxon>Andropogoneae</taxon>
        <taxon>Saccharinae</taxon>
        <taxon>Miscanthus</taxon>
    </lineage>
</organism>
<keyword evidence="7 12" id="KW-0106">Calcium</keyword>
<feature type="binding site" evidence="12">
    <location>
        <position position="105"/>
    </location>
    <ligand>
        <name>Ca(2+)</name>
        <dbReference type="ChEBI" id="CHEBI:29108"/>
        <label>1</label>
    </ligand>
</feature>
<protein>
    <recommendedName>
        <fullName evidence="14">Plant heme peroxidase family profile domain-containing protein</fullName>
    </recommendedName>
</protein>
<gene>
    <name evidence="15" type="ORF">NCGR_LOCUS21672</name>
</gene>
<name>A0A811NVB8_9POAL</name>